<keyword evidence="3" id="KW-0067">ATP-binding</keyword>
<evidence type="ECO:0000256" key="7">
    <source>
        <dbReference type="SAM" id="Coils"/>
    </source>
</evidence>
<dbReference type="STRING" id="393762.SAMN05660472_01680"/>
<dbReference type="Gene3D" id="1.10.8.60">
    <property type="match status" value="1"/>
</dbReference>
<evidence type="ECO:0000313" key="11">
    <source>
        <dbReference type="EMBL" id="SDK60368.1"/>
    </source>
</evidence>
<dbReference type="SMART" id="SM00091">
    <property type="entry name" value="PAS"/>
    <property type="match status" value="1"/>
</dbReference>
<dbReference type="PANTHER" id="PTHR32071:SF57">
    <property type="entry name" value="C4-DICARBOXYLATE TRANSPORT TRANSCRIPTIONAL REGULATORY PROTEIN DCTD"/>
    <property type="match status" value="1"/>
</dbReference>
<feature type="domain" description="PAS" evidence="9">
    <location>
        <begin position="34"/>
        <end position="85"/>
    </location>
</feature>
<keyword evidence="4" id="KW-0805">Transcription regulation</keyword>
<dbReference type="Pfam" id="PF25601">
    <property type="entry name" value="AAA_lid_14"/>
    <property type="match status" value="1"/>
</dbReference>
<proteinExistence type="predicted"/>
<keyword evidence="5" id="KW-0804">Transcription</keyword>
<dbReference type="Pfam" id="PF00158">
    <property type="entry name" value="Sigma54_activat"/>
    <property type="match status" value="1"/>
</dbReference>
<evidence type="ECO:0000259" key="10">
    <source>
        <dbReference type="PROSITE" id="PS50113"/>
    </source>
</evidence>
<dbReference type="RefSeq" id="WP_143011268.1">
    <property type="nucleotide sequence ID" value="NZ_FNFP01000002.1"/>
</dbReference>
<dbReference type="InterPro" id="IPR003593">
    <property type="entry name" value="AAA+_ATPase"/>
</dbReference>
<feature type="domain" description="Sigma-54 factor interaction" evidence="8">
    <location>
        <begin position="172"/>
        <end position="401"/>
    </location>
</feature>
<dbReference type="InterPro" id="IPR027417">
    <property type="entry name" value="P-loop_NTPase"/>
</dbReference>
<evidence type="ECO:0000256" key="4">
    <source>
        <dbReference type="ARBA" id="ARBA00023015"/>
    </source>
</evidence>
<dbReference type="InterPro" id="IPR002078">
    <property type="entry name" value="Sigma_54_int"/>
</dbReference>
<dbReference type="PROSITE" id="PS00675">
    <property type="entry name" value="SIGMA54_INTERACT_1"/>
    <property type="match status" value="1"/>
</dbReference>
<dbReference type="InterPro" id="IPR058031">
    <property type="entry name" value="AAA_lid_NorR"/>
</dbReference>
<evidence type="ECO:0000259" key="9">
    <source>
        <dbReference type="PROSITE" id="PS50112"/>
    </source>
</evidence>
<accession>A0A1G9D8W5</accession>
<dbReference type="AlphaFoldDB" id="A0A1G9D8W5"/>
<dbReference type="GO" id="GO:0005524">
    <property type="term" value="F:ATP binding"/>
    <property type="evidence" value="ECO:0007669"/>
    <property type="project" value="UniProtKB-KW"/>
</dbReference>
<feature type="domain" description="PAC" evidence="10">
    <location>
        <begin position="101"/>
        <end position="153"/>
    </location>
</feature>
<keyword evidence="2" id="KW-0058">Aromatic hydrocarbons catabolism</keyword>
<sequence length="494" mass="56334">MGNVFILEKNKNNPIYGGFLYHCDEIHGIIPSNHFEDFDSILDSIQDAITIDDKHGNTLWANKACEQLYEIQREELIGKNVEVLEKMGIFSHSVVKEVLKKKEQISILHSNKKGKKILITGNPILDQEGNIYKIISTSRDITELIVLKNELEDIQNQLEELREKQQIVINNFIIESQIMKDILQLAKRLAQVDSTVLITGESGVGKGEIAKFIHESGSRKDHSLIKVNCGAIPELLLESELFGYEYGAFTGSKKQGKKGLFELAHRGTIFLDEIGELPLSLQVKILQVIQDKEIQRVGGLTSIPIDARIIAATNKDLQSMVNEKKFREDLFYRLNVVPIHIPSLRERPEDIFPLIRHFLRKYNKKFNMSKRLDSSTVAILMKYTWPGNVRELENIIERVIITTQQDNISPQNLPNYIINESENSSDIKISSATKNLKDTIEEIEKQIIHKAVTKYKTTREVAKVLGVSQPTIVRKMNKYKIAEVILQDYDTSSS</sequence>
<dbReference type="InterPro" id="IPR025662">
    <property type="entry name" value="Sigma_54_int_dom_ATP-bd_1"/>
</dbReference>
<evidence type="ECO:0000256" key="2">
    <source>
        <dbReference type="ARBA" id="ARBA00022797"/>
    </source>
</evidence>
<evidence type="ECO:0000256" key="1">
    <source>
        <dbReference type="ARBA" id="ARBA00022741"/>
    </source>
</evidence>
<dbReference type="Gene3D" id="3.30.450.20">
    <property type="entry name" value="PAS domain"/>
    <property type="match status" value="1"/>
</dbReference>
<evidence type="ECO:0000256" key="6">
    <source>
        <dbReference type="ARBA" id="ARBA00029500"/>
    </source>
</evidence>
<keyword evidence="1" id="KW-0547">Nucleotide-binding</keyword>
<evidence type="ECO:0000256" key="5">
    <source>
        <dbReference type="ARBA" id="ARBA00023163"/>
    </source>
</evidence>
<dbReference type="PROSITE" id="PS50113">
    <property type="entry name" value="PAC"/>
    <property type="match status" value="1"/>
</dbReference>
<dbReference type="NCBIfam" id="TIGR00229">
    <property type="entry name" value="sensory_box"/>
    <property type="match status" value="1"/>
</dbReference>
<keyword evidence="12" id="KW-1185">Reference proteome</keyword>
<dbReference type="InterPro" id="IPR030828">
    <property type="entry name" value="HTH_TyrR"/>
</dbReference>
<dbReference type="Proteomes" id="UP000198718">
    <property type="component" value="Unassembled WGS sequence"/>
</dbReference>
<dbReference type="Pfam" id="PF13426">
    <property type="entry name" value="PAS_9"/>
    <property type="match status" value="1"/>
</dbReference>
<dbReference type="PANTHER" id="PTHR32071">
    <property type="entry name" value="TRANSCRIPTIONAL REGULATORY PROTEIN"/>
    <property type="match status" value="1"/>
</dbReference>
<dbReference type="InterPro" id="IPR000700">
    <property type="entry name" value="PAS-assoc_C"/>
</dbReference>
<dbReference type="InterPro" id="IPR009057">
    <property type="entry name" value="Homeodomain-like_sf"/>
</dbReference>
<organism evidence="11 12">
    <name type="scientific">Natronincola ferrireducens</name>
    <dbReference type="NCBI Taxonomy" id="393762"/>
    <lineage>
        <taxon>Bacteria</taxon>
        <taxon>Bacillati</taxon>
        <taxon>Bacillota</taxon>
        <taxon>Clostridia</taxon>
        <taxon>Peptostreptococcales</taxon>
        <taxon>Natronincolaceae</taxon>
        <taxon>Natronincola</taxon>
    </lineage>
</organism>
<protein>
    <recommendedName>
        <fullName evidence="6">HTH-type transcriptional regulatory protein TyrR</fullName>
    </recommendedName>
</protein>
<dbReference type="Gene3D" id="3.40.50.300">
    <property type="entry name" value="P-loop containing nucleotide triphosphate hydrolases"/>
    <property type="match status" value="1"/>
</dbReference>
<dbReference type="Gene3D" id="1.10.10.60">
    <property type="entry name" value="Homeodomain-like"/>
    <property type="match status" value="1"/>
</dbReference>
<dbReference type="InterPro" id="IPR025944">
    <property type="entry name" value="Sigma_54_int_dom_CS"/>
</dbReference>
<dbReference type="SUPFAM" id="SSF52540">
    <property type="entry name" value="P-loop containing nucleoside triphosphate hydrolases"/>
    <property type="match status" value="1"/>
</dbReference>
<dbReference type="FunFam" id="3.40.50.300:FF:000006">
    <property type="entry name" value="DNA-binding transcriptional regulator NtrC"/>
    <property type="match status" value="1"/>
</dbReference>
<reference evidence="11 12" key="1">
    <citation type="submission" date="2016-10" db="EMBL/GenBank/DDBJ databases">
        <authorList>
            <person name="de Groot N.N."/>
        </authorList>
    </citation>
    <scope>NUCLEOTIDE SEQUENCE [LARGE SCALE GENOMIC DNA]</scope>
    <source>
        <strain evidence="11 12">DSM 18346</strain>
    </source>
</reference>
<dbReference type="InterPro" id="IPR000014">
    <property type="entry name" value="PAS"/>
</dbReference>
<dbReference type="SUPFAM" id="SSF55785">
    <property type="entry name" value="PYP-like sensor domain (PAS domain)"/>
    <property type="match status" value="1"/>
</dbReference>
<evidence type="ECO:0000313" key="12">
    <source>
        <dbReference type="Proteomes" id="UP000198718"/>
    </source>
</evidence>
<dbReference type="CDD" id="cd00130">
    <property type="entry name" value="PAS"/>
    <property type="match status" value="1"/>
</dbReference>
<dbReference type="GO" id="GO:0003677">
    <property type="term" value="F:DNA binding"/>
    <property type="evidence" value="ECO:0007669"/>
    <property type="project" value="UniProtKB-KW"/>
</dbReference>
<dbReference type="Pfam" id="PF18024">
    <property type="entry name" value="HTH_50"/>
    <property type="match status" value="1"/>
</dbReference>
<dbReference type="PROSITE" id="PS50045">
    <property type="entry name" value="SIGMA54_INTERACT_4"/>
    <property type="match status" value="1"/>
</dbReference>
<dbReference type="GO" id="GO:0006355">
    <property type="term" value="P:regulation of DNA-templated transcription"/>
    <property type="evidence" value="ECO:0007669"/>
    <property type="project" value="InterPro"/>
</dbReference>
<dbReference type="SMART" id="SM00382">
    <property type="entry name" value="AAA"/>
    <property type="match status" value="1"/>
</dbReference>
<dbReference type="EMBL" id="FNFP01000002">
    <property type="protein sequence ID" value="SDK60368.1"/>
    <property type="molecule type" value="Genomic_DNA"/>
</dbReference>
<keyword evidence="7" id="KW-0175">Coiled coil</keyword>
<evidence type="ECO:0000256" key="3">
    <source>
        <dbReference type="ARBA" id="ARBA00022840"/>
    </source>
</evidence>
<evidence type="ECO:0000259" key="8">
    <source>
        <dbReference type="PROSITE" id="PS50045"/>
    </source>
</evidence>
<gene>
    <name evidence="11" type="ORF">SAMN05660472_01680</name>
</gene>
<dbReference type="SUPFAM" id="SSF46689">
    <property type="entry name" value="Homeodomain-like"/>
    <property type="match status" value="1"/>
</dbReference>
<dbReference type="PROSITE" id="PS00688">
    <property type="entry name" value="SIGMA54_INTERACT_3"/>
    <property type="match status" value="1"/>
</dbReference>
<dbReference type="PROSITE" id="PS50112">
    <property type="entry name" value="PAS"/>
    <property type="match status" value="1"/>
</dbReference>
<dbReference type="OrthoDB" id="9803970at2"/>
<name>A0A1G9D8W5_9FIRM</name>
<feature type="coiled-coil region" evidence="7">
    <location>
        <begin position="144"/>
        <end position="171"/>
    </location>
</feature>
<dbReference type="InterPro" id="IPR035965">
    <property type="entry name" value="PAS-like_dom_sf"/>
</dbReference>
<dbReference type="CDD" id="cd00009">
    <property type="entry name" value="AAA"/>
    <property type="match status" value="1"/>
</dbReference>